<dbReference type="Gene3D" id="1.10.150.130">
    <property type="match status" value="1"/>
</dbReference>
<reference evidence="6" key="1">
    <citation type="submission" date="2016-10" db="EMBL/GenBank/DDBJ databases">
        <authorList>
            <person name="Varghese N."/>
            <person name="Submissions S."/>
        </authorList>
    </citation>
    <scope>NUCLEOTIDE SEQUENCE [LARGE SCALE GENOMIC DNA]</scope>
    <source>
        <strain evidence="6">DSM 17453</strain>
    </source>
</reference>
<name>A0A1H7W9R8_9FLAO</name>
<evidence type="ECO:0000256" key="1">
    <source>
        <dbReference type="ARBA" id="ARBA00023125"/>
    </source>
</evidence>
<dbReference type="SUPFAM" id="SSF56349">
    <property type="entry name" value="DNA breaking-rejoining enzymes"/>
    <property type="match status" value="1"/>
</dbReference>
<dbReference type="RefSeq" id="WP_089998322.1">
    <property type="nucleotide sequence ID" value="NZ_FOBV01000001.1"/>
</dbReference>
<dbReference type="Proteomes" id="UP000199450">
    <property type="component" value="Unassembled WGS sequence"/>
</dbReference>
<dbReference type="Gene3D" id="1.10.443.10">
    <property type="entry name" value="Intergrase catalytic core"/>
    <property type="match status" value="1"/>
</dbReference>
<dbReference type="InterPro" id="IPR010998">
    <property type="entry name" value="Integrase_recombinase_N"/>
</dbReference>
<keyword evidence="2" id="KW-0233">DNA recombination</keyword>
<evidence type="ECO:0000259" key="4">
    <source>
        <dbReference type="Pfam" id="PF13102"/>
    </source>
</evidence>
<evidence type="ECO:0000256" key="3">
    <source>
        <dbReference type="SAM" id="Coils"/>
    </source>
</evidence>
<dbReference type="EMBL" id="FOBV01000001">
    <property type="protein sequence ID" value="SEM18332.1"/>
    <property type="molecule type" value="Genomic_DNA"/>
</dbReference>
<accession>A0A1H7W9R8</accession>
<proteinExistence type="predicted"/>
<sequence>MSITLLLRKTVGQATIYLRYKPSREFDFFWASPFSIDAESWDAKSGMYKLSFKKKSPKDESQKILNKNIDEFNIKLNELKNNLNSFLLMNNYNVTKSQIKSFLDLKYGKNKKKSEKKAVSQSVFISQLIEDYIKEKSVFALGKHKELTSASIKKFRVIKNKLFKINSKLTVSDIDDNFRNTFTDWCTKNRYAPMTIVKELKIIKTFIKFAKSKKHKTSDEVPNWTFYIEPKNYKDPILSLEEIHKIKVLDLELDYLDNARDWLVIGCYMGLRVSDLLRLKKTDIIDHHYITLVQKKTNDPVTAILLDPVKTILDKRCGEFPRQISDQRFNEYIKLVCQLAGIKDLIFGGKMI</sequence>
<evidence type="ECO:0000256" key="2">
    <source>
        <dbReference type="ARBA" id="ARBA00023172"/>
    </source>
</evidence>
<dbReference type="GO" id="GO:0006310">
    <property type="term" value="P:DNA recombination"/>
    <property type="evidence" value="ECO:0007669"/>
    <property type="project" value="UniProtKB-KW"/>
</dbReference>
<keyword evidence="1" id="KW-0238">DNA-binding</keyword>
<organism evidence="5 6">
    <name type="scientific">Chryseobacterium taichungense</name>
    <dbReference type="NCBI Taxonomy" id="295069"/>
    <lineage>
        <taxon>Bacteria</taxon>
        <taxon>Pseudomonadati</taxon>
        <taxon>Bacteroidota</taxon>
        <taxon>Flavobacteriia</taxon>
        <taxon>Flavobacteriales</taxon>
        <taxon>Weeksellaceae</taxon>
        <taxon>Chryseobacterium group</taxon>
        <taxon>Chryseobacterium</taxon>
    </lineage>
</organism>
<dbReference type="InterPro" id="IPR011010">
    <property type="entry name" value="DNA_brk_join_enz"/>
</dbReference>
<dbReference type="GO" id="GO:0015074">
    <property type="term" value="P:DNA integration"/>
    <property type="evidence" value="ECO:0007669"/>
    <property type="project" value="InterPro"/>
</dbReference>
<evidence type="ECO:0000313" key="6">
    <source>
        <dbReference type="Proteomes" id="UP000199450"/>
    </source>
</evidence>
<dbReference type="InterPro" id="IPR013762">
    <property type="entry name" value="Integrase-like_cat_sf"/>
</dbReference>
<dbReference type="STRING" id="295069.SAMN05421856_101601"/>
<dbReference type="AlphaFoldDB" id="A0A1H7W9R8"/>
<gene>
    <name evidence="5" type="ORF">SAMN05421856_101601</name>
</gene>
<evidence type="ECO:0000313" key="5">
    <source>
        <dbReference type="EMBL" id="SEM18332.1"/>
    </source>
</evidence>
<dbReference type="GO" id="GO:0003677">
    <property type="term" value="F:DNA binding"/>
    <property type="evidence" value="ECO:0007669"/>
    <property type="project" value="UniProtKB-KW"/>
</dbReference>
<feature type="domain" description="Phage integrase SAM-like" evidence="4">
    <location>
        <begin position="144"/>
        <end position="224"/>
    </location>
</feature>
<feature type="coiled-coil region" evidence="3">
    <location>
        <begin position="62"/>
        <end position="89"/>
    </location>
</feature>
<dbReference type="OrthoDB" id="1493636at2"/>
<protein>
    <recommendedName>
        <fullName evidence="4">Phage integrase SAM-like domain-containing protein</fullName>
    </recommendedName>
</protein>
<dbReference type="Pfam" id="PF13102">
    <property type="entry name" value="Phage_int_SAM_5"/>
    <property type="match status" value="1"/>
</dbReference>
<keyword evidence="6" id="KW-1185">Reference proteome</keyword>
<dbReference type="InterPro" id="IPR025269">
    <property type="entry name" value="SAM-like_dom"/>
</dbReference>
<keyword evidence="3" id="KW-0175">Coiled coil</keyword>